<dbReference type="InterPro" id="IPR050559">
    <property type="entry name" value="P-Pant_transferase_sf"/>
</dbReference>
<evidence type="ECO:0000313" key="5">
    <source>
        <dbReference type="EMBL" id="BBD78690.1"/>
    </source>
</evidence>
<gene>
    <name evidence="5" type="ORF">ALSL_0011</name>
</gene>
<feature type="region of interest" description="Disordered" evidence="3">
    <location>
        <begin position="175"/>
        <end position="196"/>
    </location>
</feature>
<reference evidence="6" key="2">
    <citation type="submission" date="2018-06" db="EMBL/GenBank/DDBJ databases">
        <title>Genome sequence of Rhodanobacteraceae bacterium strain Dysh456.</title>
        <authorList>
            <person name="Fukui M."/>
        </authorList>
    </citation>
    <scope>NUCLEOTIDE SEQUENCE [LARGE SCALE GENOMIC DNA]</scope>
    <source>
        <strain evidence="6">Dysh456</strain>
    </source>
</reference>
<dbReference type="KEGG" id="rbd:ALSL_0011"/>
<comment type="similarity">
    <text evidence="1">Belongs to the P-Pant transferase superfamily. Gsp/Sfp/HetI/AcpT family.</text>
</comment>
<dbReference type="SUPFAM" id="SSF56214">
    <property type="entry name" value="4'-phosphopantetheinyl transferase"/>
    <property type="match status" value="2"/>
</dbReference>
<dbReference type="Pfam" id="PF01648">
    <property type="entry name" value="ACPS"/>
    <property type="match status" value="1"/>
</dbReference>
<dbReference type="Gene3D" id="3.90.470.20">
    <property type="entry name" value="4'-phosphopantetheinyl transferase domain"/>
    <property type="match status" value="1"/>
</dbReference>
<organism evidence="5 6">
    <name type="scientific">Aerosticca soli</name>
    <dbReference type="NCBI Taxonomy" id="2010829"/>
    <lineage>
        <taxon>Bacteria</taxon>
        <taxon>Pseudomonadati</taxon>
        <taxon>Pseudomonadota</taxon>
        <taxon>Gammaproteobacteria</taxon>
        <taxon>Lysobacterales</taxon>
        <taxon>Rhodanobacteraceae</taxon>
        <taxon>Aerosticca</taxon>
    </lineage>
</organism>
<evidence type="ECO:0000313" key="6">
    <source>
        <dbReference type="Proteomes" id="UP000270530"/>
    </source>
</evidence>
<dbReference type="GO" id="GO:0008897">
    <property type="term" value="F:holo-[acyl-carrier-protein] synthase activity"/>
    <property type="evidence" value="ECO:0007669"/>
    <property type="project" value="InterPro"/>
</dbReference>
<dbReference type="Proteomes" id="UP000270530">
    <property type="component" value="Chromosome"/>
</dbReference>
<protein>
    <submittedName>
        <fullName evidence="5">4'-phosphopantetheinyl transferase</fullName>
    </submittedName>
</protein>
<dbReference type="PANTHER" id="PTHR12215">
    <property type="entry name" value="PHOSPHOPANTETHEINE TRANSFERASE"/>
    <property type="match status" value="1"/>
</dbReference>
<dbReference type="GO" id="GO:0000287">
    <property type="term" value="F:magnesium ion binding"/>
    <property type="evidence" value="ECO:0007669"/>
    <property type="project" value="InterPro"/>
</dbReference>
<dbReference type="GO" id="GO:0019878">
    <property type="term" value="P:lysine biosynthetic process via aminoadipic acid"/>
    <property type="evidence" value="ECO:0007669"/>
    <property type="project" value="TreeGrafter"/>
</dbReference>
<evidence type="ECO:0000256" key="2">
    <source>
        <dbReference type="ARBA" id="ARBA00022679"/>
    </source>
</evidence>
<sequence length="196" mass="21205">MERGREPLRQILAAYLHRPPSEVRLIAGPHGRPALAGTLAGAIDFNWSHSAGHALVALARGIAPGIDLECDRPLRALALARRYFTADEAAWLARQPEARQTAAFLDLWTAKEAVLKALGRGLGFGLDRLTITCEATGPRLRRLEGDDPDAWQLHALQLGEGLHATLAWRGGPRRIRGLRPGDRGAAEASFPDTGHA</sequence>
<evidence type="ECO:0000259" key="4">
    <source>
        <dbReference type="Pfam" id="PF01648"/>
    </source>
</evidence>
<evidence type="ECO:0000256" key="3">
    <source>
        <dbReference type="SAM" id="MobiDB-lite"/>
    </source>
</evidence>
<keyword evidence="6" id="KW-1185">Reference proteome</keyword>
<reference evidence="6" key="1">
    <citation type="submission" date="2018-04" db="EMBL/GenBank/DDBJ databases">
        <authorList>
            <person name="Watanabe M."/>
            <person name="Kojima H."/>
        </authorList>
    </citation>
    <scope>NUCLEOTIDE SEQUENCE [LARGE SCALE GENOMIC DNA]</scope>
    <source>
        <strain evidence="6">Dysh456</strain>
    </source>
</reference>
<dbReference type="InterPro" id="IPR037143">
    <property type="entry name" value="4-PPantetheinyl_Trfase_dom_sf"/>
</dbReference>
<dbReference type="PANTHER" id="PTHR12215:SF10">
    <property type="entry name" value="L-AMINOADIPATE-SEMIALDEHYDE DEHYDROGENASE-PHOSPHOPANTETHEINYL TRANSFERASE"/>
    <property type="match status" value="1"/>
</dbReference>
<dbReference type="InterPro" id="IPR008278">
    <property type="entry name" value="4-PPantetheinyl_Trfase_dom"/>
</dbReference>
<proteinExistence type="inferred from homology"/>
<dbReference type="EMBL" id="AP018560">
    <property type="protein sequence ID" value="BBD78690.1"/>
    <property type="molecule type" value="Genomic_DNA"/>
</dbReference>
<name>A0A2Z6E162_9GAMM</name>
<keyword evidence="2 5" id="KW-0808">Transferase</keyword>
<evidence type="ECO:0000256" key="1">
    <source>
        <dbReference type="ARBA" id="ARBA00010990"/>
    </source>
</evidence>
<dbReference type="AlphaFoldDB" id="A0A2Z6E162"/>
<dbReference type="GO" id="GO:0005829">
    <property type="term" value="C:cytosol"/>
    <property type="evidence" value="ECO:0007669"/>
    <property type="project" value="TreeGrafter"/>
</dbReference>
<feature type="domain" description="4'-phosphopantetheinyl transferase" evidence="4">
    <location>
        <begin position="65"/>
        <end position="165"/>
    </location>
</feature>
<accession>A0A2Z6E162</accession>